<keyword evidence="2" id="KW-1185">Reference proteome</keyword>
<gene>
    <name evidence="1" type="ORF">CEXT_738581</name>
</gene>
<evidence type="ECO:0000313" key="1">
    <source>
        <dbReference type="EMBL" id="GIY36572.1"/>
    </source>
</evidence>
<protein>
    <submittedName>
        <fullName evidence="1">Uncharacterized protein</fullName>
    </submittedName>
</protein>
<dbReference type="EMBL" id="BPLR01010063">
    <property type="protein sequence ID" value="GIY36572.1"/>
    <property type="molecule type" value="Genomic_DNA"/>
</dbReference>
<proteinExistence type="predicted"/>
<evidence type="ECO:0000313" key="2">
    <source>
        <dbReference type="Proteomes" id="UP001054945"/>
    </source>
</evidence>
<organism evidence="1 2">
    <name type="scientific">Caerostris extrusa</name>
    <name type="common">Bark spider</name>
    <name type="synonym">Caerostris bankana</name>
    <dbReference type="NCBI Taxonomy" id="172846"/>
    <lineage>
        <taxon>Eukaryota</taxon>
        <taxon>Metazoa</taxon>
        <taxon>Ecdysozoa</taxon>
        <taxon>Arthropoda</taxon>
        <taxon>Chelicerata</taxon>
        <taxon>Arachnida</taxon>
        <taxon>Araneae</taxon>
        <taxon>Araneomorphae</taxon>
        <taxon>Entelegynae</taxon>
        <taxon>Araneoidea</taxon>
        <taxon>Araneidae</taxon>
        <taxon>Caerostris</taxon>
    </lineage>
</organism>
<comment type="caution">
    <text evidence="1">The sequence shown here is derived from an EMBL/GenBank/DDBJ whole genome shotgun (WGS) entry which is preliminary data.</text>
</comment>
<accession>A0AAV4SVW6</accession>
<dbReference type="AlphaFoldDB" id="A0AAV4SVW6"/>
<sequence>MQKKCDEPATTFNPKFFSKDSVLIKWLQTTFILTLAALKRRQTVAIANSQFPSGKGKNTPSVVDFYEFICSPALQESVSLIGSLSSLLSSP</sequence>
<dbReference type="Proteomes" id="UP001054945">
    <property type="component" value="Unassembled WGS sequence"/>
</dbReference>
<name>A0AAV4SVW6_CAEEX</name>
<reference evidence="1 2" key="1">
    <citation type="submission" date="2021-06" db="EMBL/GenBank/DDBJ databases">
        <title>Caerostris extrusa draft genome.</title>
        <authorList>
            <person name="Kono N."/>
            <person name="Arakawa K."/>
        </authorList>
    </citation>
    <scope>NUCLEOTIDE SEQUENCE [LARGE SCALE GENOMIC DNA]</scope>
</reference>